<dbReference type="AlphaFoldDB" id="A0A5D2KED6"/>
<sequence>MGPSDVNPTIPTIENLSSLVTENVLSGNVLSSSDYLSSSNNMKEQIQVRVMAITSPPSICKLVMHTKKMFKLP</sequence>
<keyword evidence="2" id="KW-1185">Reference proteome</keyword>
<reference evidence="1 2" key="1">
    <citation type="submission" date="2019-07" db="EMBL/GenBank/DDBJ databases">
        <title>WGS assembly of Gossypium tomentosum.</title>
        <authorList>
            <person name="Chen Z.J."/>
            <person name="Sreedasyam A."/>
            <person name="Ando A."/>
            <person name="Song Q."/>
            <person name="De L."/>
            <person name="Hulse-Kemp A."/>
            <person name="Ding M."/>
            <person name="Ye W."/>
            <person name="Kirkbride R."/>
            <person name="Jenkins J."/>
            <person name="Plott C."/>
            <person name="Lovell J."/>
            <person name="Lin Y.-M."/>
            <person name="Vaughn R."/>
            <person name="Liu B."/>
            <person name="Li W."/>
            <person name="Simpson S."/>
            <person name="Scheffler B."/>
            <person name="Saski C."/>
            <person name="Grover C."/>
            <person name="Hu G."/>
            <person name="Conover J."/>
            <person name="Carlson J."/>
            <person name="Shu S."/>
            <person name="Boston L."/>
            <person name="Williams M."/>
            <person name="Peterson D."/>
            <person name="Mcgee K."/>
            <person name="Jones D."/>
            <person name="Wendel J."/>
            <person name="Stelly D."/>
            <person name="Grimwood J."/>
            <person name="Schmutz J."/>
        </authorList>
    </citation>
    <scope>NUCLEOTIDE SEQUENCE [LARGE SCALE GENOMIC DNA]</scope>
    <source>
        <strain evidence="1">7179.01</strain>
    </source>
</reference>
<name>A0A5D2KED6_GOSTO</name>
<accession>A0A5D2KED6</accession>
<evidence type="ECO:0000313" key="1">
    <source>
        <dbReference type="EMBL" id="TYH65130.1"/>
    </source>
</evidence>
<organism evidence="1 2">
    <name type="scientific">Gossypium tomentosum</name>
    <name type="common">Hawaiian cotton</name>
    <name type="synonym">Gossypium sandvicense</name>
    <dbReference type="NCBI Taxonomy" id="34277"/>
    <lineage>
        <taxon>Eukaryota</taxon>
        <taxon>Viridiplantae</taxon>
        <taxon>Streptophyta</taxon>
        <taxon>Embryophyta</taxon>
        <taxon>Tracheophyta</taxon>
        <taxon>Spermatophyta</taxon>
        <taxon>Magnoliopsida</taxon>
        <taxon>eudicotyledons</taxon>
        <taxon>Gunneridae</taxon>
        <taxon>Pentapetalae</taxon>
        <taxon>rosids</taxon>
        <taxon>malvids</taxon>
        <taxon>Malvales</taxon>
        <taxon>Malvaceae</taxon>
        <taxon>Malvoideae</taxon>
        <taxon>Gossypium</taxon>
    </lineage>
</organism>
<protein>
    <submittedName>
        <fullName evidence="1">Uncharacterized protein</fullName>
    </submittedName>
</protein>
<evidence type="ECO:0000313" key="2">
    <source>
        <dbReference type="Proteomes" id="UP000322667"/>
    </source>
</evidence>
<gene>
    <name evidence="1" type="ORF">ES332_D06G035500v1</name>
</gene>
<proteinExistence type="predicted"/>
<dbReference type="EMBL" id="CM017628">
    <property type="protein sequence ID" value="TYH65130.1"/>
    <property type="molecule type" value="Genomic_DNA"/>
</dbReference>
<dbReference type="Proteomes" id="UP000322667">
    <property type="component" value="Chromosome D06"/>
</dbReference>